<keyword evidence="1" id="KW-1133">Transmembrane helix</keyword>
<dbReference type="EMBL" id="KZ679141">
    <property type="protein sequence ID" value="PTB72561.1"/>
    <property type="molecule type" value="Genomic_DNA"/>
</dbReference>
<evidence type="ECO:0000313" key="3">
    <source>
        <dbReference type="Proteomes" id="UP000240760"/>
    </source>
</evidence>
<gene>
    <name evidence="2" type="ORF">M440DRAFT_1092064</name>
</gene>
<evidence type="ECO:0000256" key="1">
    <source>
        <dbReference type="SAM" id="Phobius"/>
    </source>
</evidence>
<keyword evidence="1" id="KW-0812">Transmembrane</keyword>
<reference evidence="2 3" key="1">
    <citation type="submission" date="2016-07" db="EMBL/GenBank/DDBJ databases">
        <title>Multiple horizontal gene transfer events from other fungi enriched the ability of initially mycotrophic Trichoderma (Ascomycota) to feed on dead plant biomass.</title>
        <authorList>
            <consortium name="DOE Joint Genome Institute"/>
            <person name="Aerts A."/>
            <person name="Atanasova L."/>
            <person name="Chenthamara K."/>
            <person name="Zhang J."/>
            <person name="Grujic M."/>
            <person name="Henrissat B."/>
            <person name="Kuo A."/>
            <person name="Salamov A."/>
            <person name="Lipzen A."/>
            <person name="Labutti K."/>
            <person name="Barry K."/>
            <person name="Miao Y."/>
            <person name="Rahimi M.J."/>
            <person name="Shen Q."/>
            <person name="Grigoriev I.V."/>
            <person name="Kubicek C.P."/>
            <person name="Druzhinina I.S."/>
        </authorList>
    </citation>
    <scope>NUCLEOTIDE SEQUENCE [LARGE SCALE GENOMIC DNA]</scope>
    <source>
        <strain evidence="2 3">ATCC 18648</strain>
    </source>
</reference>
<keyword evidence="1" id="KW-0472">Membrane</keyword>
<dbReference type="Proteomes" id="UP000240760">
    <property type="component" value="Unassembled WGS sequence"/>
</dbReference>
<evidence type="ECO:0000313" key="2">
    <source>
        <dbReference type="EMBL" id="PTB72561.1"/>
    </source>
</evidence>
<organism evidence="2 3">
    <name type="scientific">Trichoderma longibrachiatum ATCC 18648</name>
    <dbReference type="NCBI Taxonomy" id="983965"/>
    <lineage>
        <taxon>Eukaryota</taxon>
        <taxon>Fungi</taxon>
        <taxon>Dikarya</taxon>
        <taxon>Ascomycota</taxon>
        <taxon>Pezizomycotina</taxon>
        <taxon>Sordariomycetes</taxon>
        <taxon>Hypocreomycetidae</taxon>
        <taxon>Hypocreales</taxon>
        <taxon>Hypocreaceae</taxon>
        <taxon>Trichoderma</taxon>
    </lineage>
</organism>
<name>A0A2T4BTC2_TRILO</name>
<dbReference type="AlphaFoldDB" id="A0A2T4BTC2"/>
<protein>
    <submittedName>
        <fullName evidence="2">Uncharacterized protein</fullName>
    </submittedName>
</protein>
<proteinExistence type="predicted"/>
<accession>A0A2T4BTC2</accession>
<keyword evidence="3" id="KW-1185">Reference proteome</keyword>
<feature type="transmembrane region" description="Helical" evidence="1">
    <location>
        <begin position="74"/>
        <end position="92"/>
    </location>
</feature>
<sequence length="95" mass="10456">MTFSFLRCFLGLIWLGGGYIYRVLPGGGLVLFIFDVTKCLLSFPLSFSPAHEQGMRMGLGDGNRKRLTVLVKRFLISFLGVFGCSCLLHGGLAHI</sequence>